<dbReference type="Gene3D" id="3.40.720.10">
    <property type="entry name" value="Alkaline Phosphatase, subunit A"/>
    <property type="match status" value="1"/>
</dbReference>
<keyword evidence="7" id="KW-1185">Reference proteome</keyword>
<feature type="domain" description="Sulfatase N-terminal" evidence="5">
    <location>
        <begin position="3"/>
        <end position="354"/>
    </location>
</feature>
<keyword evidence="3" id="KW-0378">Hydrolase</keyword>
<protein>
    <submittedName>
        <fullName evidence="6">Arylsulfatase A-like enzyme</fullName>
    </submittedName>
</protein>
<evidence type="ECO:0000256" key="3">
    <source>
        <dbReference type="ARBA" id="ARBA00022801"/>
    </source>
</evidence>
<proteinExistence type="inferred from homology"/>
<evidence type="ECO:0000313" key="7">
    <source>
        <dbReference type="Proteomes" id="UP000569914"/>
    </source>
</evidence>
<dbReference type="EMBL" id="JACCBU010000001">
    <property type="protein sequence ID" value="NYE71263.1"/>
    <property type="molecule type" value="Genomic_DNA"/>
</dbReference>
<dbReference type="PROSITE" id="PS00149">
    <property type="entry name" value="SULFATASE_2"/>
    <property type="match status" value="1"/>
</dbReference>
<evidence type="ECO:0000256" key="4">
    <source>
        <dbReference type="ARBA" id="ARBA00022837"/>
    </source>
</evidence>
<comment type="similarity">
    <text evidence="1">Belongs to the sulfatase family.</text>
</comment>
<evidence type="ECO:0000313" key="6">
    <source>
        <dbReference type="EMBL" id="NYE71263.1"/>
    </source>
</evidence>
<dbReference type="InterPro" id="IPR017850">
    <property type="entry name" value="Alkaline_phosphatase_core_sf"/>
</dbReference>
<comment type="caution">
    <text evidence="6">The sequence shown here is derived from an EMBL/GenBank/DDBJ whole genome shotgun (WGS) entry which is preliminary data.</text>
</comment>
<reference evidence="6 7" key="1">
    <citation type="submission" date="2020-07" db="EMBL/GenBank/DDBJ databases">
        <title>Sequencing the genomes of 1000 actinobacteria strains.</title>
        <authorList>
            <person name="Klenk H.-P."/>
        </authorList>
    </citation>
    <scope>NUCLEOTIDE SEQUENCE [LARGE SCALE GENOMIC DNA]</scope>
    <source>
        <strain evidence="6 7">DSM 22083</strain>
    </source>
</reference>
<dbReference type="InterPro" id="IPR024607">
    <property type="entry name" value="Sulfatase_CS"/>
</dbReference>
<dbReference type="RefSeq" id="WP_179751288.1">
    <property type="nucleotide sequence ID" value="NZ_JACCBU010000001.1"/>
</dbReference>
<dbReference type="PANTHER" id="PTHR42693">
    <property type="entry name" value="ARYLSULFATASE FAMILY MEMBER"/>
    <property type="match status" value="1"/>
</dbReference>
<evidence type="ECO:0000256" key="1">
    <source>
        <dbReference type="ARBA" id="ARBA00008779"/>
    </source>
</evidence>
<name>A0A7Y9LBW0_9ACTN</name>
<dbReference type="InterPro" id="IPR000917">
    <property type="entry name" value="Sulfatase_N"/>
</dbReference>
<dbReference type="AlphaFoldDB" id="A0A7Y9LBW0"/>
<dbReference type="PANTHER" id="PTHR42693:SF53">
    <property type="entry name" value="ENDO-4-O-SULFATASE"/>
    <property type="match status" value="1"/>
</dbReference>
<dbReference type="Pfam" id="PF00884">
    <property type="entry name" value="Sulfatase"/>
    <property type="match status" value="1"/>
</dbReference>
<dbReference type="GO" id="GO:0004065">
    <property type="term" value="F:arylsulfatase activity"/>
    <property type="evidence" value="ECO:0007669"/>
    <property type="project" value="TreeGrafter"/>
</dbReference>
<dbReference type="SUPFAM" id="SSF53649">
    <property type="entry name" value="Alkaline phosphatase-like"/>
    <property type="match status" value="1"/>
</dbReference>
<dbReference type="Proteomes" id="UP000569914">
    <property type="component" value="Unassembled WGS sequence"/>
</dbReference>
<organism evidence="6 7">
    <name type="scientific">Microlunatus parietis</name>
    <dbReference type="NCBI Taxonomy" id="682979"/>
    <lineage>
        <taxon>Bacteria</taxon>
        <taxon>Bacillati</taxon>
        <taxon>Actinomycetota</taxon>
        <taxon>Actinomycetes</taxon>
        <taxon>Propionibacteriales</taxon>
        <taxon>Propionibacteriaceae</taxon>
        <taxon>Microlunatus</taxon>
    </lineage>
</organism>
<accession>A0A7Y9LBW0</accession>
<evidence type="ECO:0000256" key="2">
    <source>
        <dbReference type="ARBA" id="ARBA00022723"/>
    </source>
</evidence>
<sequence length="486" mass="54323">MPPNVLIIQADQFRADCLGAAGHPDVRTPALDRLAADGVRFRNAYSTFPVCTPSRYSLLSGLQVRQHGGWTNRCTLAPGIDTFPRALRRAGYRTAAVGKMHFTPTYLDVGYDKLELAEQDGPGRYDDDYHRELAAAGLAPVTDLVDQEWEFRDQAPGSYWETYGSGTSDLPEAWHSTTWIGERARRAVAGWSAKTGELLHVSFVKPHHPFDPPAGWAEAYDPDALTLLPGWTAGIPAADERYRQRYFDYGPLTEPILRRVMAHYYATITQLDHQVGLLLDELRRRGRYDDTLIIFTADHGEYLGFHHLLLKDGPMYDPVIKVPLVIKFPGSRRSGEVNDRLVSMIDVAPTVLTACRAEPENPWPGRDLADPAAGHRYVFAEDRRQERAIMIRSERYKLLWSDAAGKSLFDLVADPYEFTDLAADPAHAEALAELREARARWALHEATPPTYLDPAAPVRAELTDGRAERRDLFATAVARALAPDPA</sequence>
<keyword evidence="2" id="KW-0479">Metal-binding</keyword>
<dbReference type="GO" id="GO:0046872">
    <property type="term" value="F:metal ion binding"/>
    <property type="evidence" value="ECO:0007669"/>
    <property type="project" value="UniProtKB-KW"/>
</dbReference>
<evidence type="ECO:0000259" key="5">
    <source>
        <dbReference type="Pfam" id="PF00884"/>
    </source>
</evidence>
<keyword evidence="4" id="KW-0106">Calcium</keyword>
<dbReference type="InterPro" id="IPR050738">
    <property type="entry name" value="Sulfatase"/>
</dbReference>
<gene>
    <name evidence="6" type="ORF">BKA15_002592</name>
</gene>